<organism evidence="1">
    <name type="scientific">Scylla olivacea</name>
    <name type="common">Orange mud crab</name>
    <name type="synonym">Cancer olivacea</name>
    <dbReference type="NCBI Taxonomy" id="85551"/>
    <lineage>
        <taxon>Eukaryota</taxon>
        <taxon>Metazoa</taxon>
        <taxon>Ecdysozoa</taxon>
        <taxon>Arthropoda</taxon>
        <taxon>Crustacea</taxon>
        <taxon>Multicrustacea</taxon>
        <taxon>Malacostraca</taxon>
        <taxon>Eumalacostraca</taxon>
        <taxon>Eucarida</taxon>
        <taxon>Decapoda</taxon>
        <taxon>Pleocyemata</taxon>
        <taxon>Brachyura</taxon>
        <taxon>Eubrachyura</taxon>
        <taxon>Portunoidea</taxon>
        <taxon>Portunidae</taxon>
        <taxon>Portuninae</taxon>
        <taxon>Scylla</taxon>
    </lineage>
</organism>
<name>A0A0P4WG22_SCYOL</name>
<dbReference type="InterPro" id="IPR002347">
    <property type="entry name" value="SDR_fam"/>
</dbReference>
<evidence type="ECO:0000313" key="1">
    <source>
        <dbReference type="EMBL" id="JAI66396.1"/>
    </source>
</evidence>
<dbReference type="SUPFAM" id="SSF51735">
    <property type="entry name" value="NAD(P)-binding Rossmann-fold domains"/>
    <property type="match status" value="1"/>
</dbReference>
<reference evidence="1" key="1">
    <citation type="submission" date="2015-09" db="EMBL/GenBank/DDBJ databases">
        <title>Scylla olivacea transcriptome.</title>
        <authorList>
            <person name="Ikhwanuddin M."/>
        </authorList>
    </citation>
    <scope>NUCLEOTIDE SEQUENCE</scope>
</reference>
<dbReference type="Pfam" id="PF00106">
    <property type="entry name" value="adh_short"/>
    <property type="match status" value="1"/>
</dbReference>
<dbReference type="GO" id="GO:0005737">
    <property type="term" value="C:cytoplasm"/>
    <property type="evidence" value="ECO:0007669"/>
    <property type="project" value="TreeGrafter"/>
</dbReference>
<dbReference type="CDD" id="cd05325">
    <property type="entry name" value="carb_red_sniffer_like_SDR_c"/>
    <property type="match status" value="1"/>
</dbReference>
<dbReference type="EMBL" id="GDRN01051427">
    <property type="protein sequence ID" value="JAI66396.1"/>
    <property type="molecule type" value="Transcribed_RNA"/>
</dbReference>
<dbReference type="InterPro" id="IPR036291">
    <property type="entry name" value="NAD(P)-bd_dom_sf"/>
</dbReference>
<protein>
    <recommendedName>
        <fullName evidence="2">C-factor</fullName>
    </recommendedName>
</protein>
<proteinExistence type="predicted"/>
<dbReference type="PRINTS" id="PR00081">
    <property type="entry name" value="GDHRDH"/>
</dbReference>
<evidence type="ECO:0008006" key="2">
    <source>
        <dbReference type="Google" id="ProtNLM"/>
    </source>
</evidence>
<dbReference type="PANTHER" id="PTHR43544">
    <property type="entry name" value="SHORT-CHAIN DEHYDROGENASE/REDUCTASE"/>
    <property type="match status" value="1"/>
</dbReference>
<dbReference type="Gene3D" id="3.40.50.720">
    <property type="entry name" value="NAD(P)-binding Rossmann-like Domain"/>
    <property type="match status" value="1"/>
</dbReference>
<dbReference type="AlphaFoldDB" id="A0A0P4WG22"/>
<dbReference type="InterPro" id="IPR051468">
    <property type="entry name" value="Fungal_SecMetab_SDRs"/>
</dbReference>
<accession>A0A0P4WG22</accession>
<dbReference type="PANTHER" id="PTHR43544:SF12">
    <property type="entry name" value="NAD(P)-BINDING ROSSMANN-FOLD SUPERFAMILY PROTEIN"/>
    <property type="match status" value="1"/>
</dbReference>
<dbReference type="GO" id="GO:0016491">
    <property type="term" value="F:oxidoreductase activity"/>
    <property type="evidence" value="ECO:0007669"/>
    <property type="project" value="TreeGrafter"/>
</dbReference>
<sequence>MGPALIQGASRGLGLQFCRALASRGTTVIACCRDPGGAEGLRSLQSEHPSLVDVVQLDVTSEGAVQAAAQHVQQTHGKALDLLINCSAILSPSGRGETSLRDVSMKALQDTFTVNTFGPLVMAKYFGPLLQAGQGSIGRQAAEARQQHAAVVVNMSARVGSIGDNKLGGWYSYRMSKSALNMATRNLSIELGRGRKKVICVALHPGTVDTALSRPYHKNVPADKLFSPQQSVGYLLNIIDGLGIDNSGKYYGWDGEEIPF</sequence>